<feature type="region of interest" description="Disordered" evidence="7">
    <location>
        <begin position="1142"/>
        <end position="1161"/>
    </location>
</feature>
<feature type="compositionally biased region" description="Basic and acidic residues" evidence="7">
    <location>
        <begin position="494"/>
        <end position="506"/>
    </location>
</feature>
<dbReference type="PANTHER" id="PTHR31313">
    <property type="entry name" value="TY1 ENHANCER ACTIVATOR"/>
    <property type="match status" value="1"/>
</dbReference>
<feature type="region of interest" description="Disordered" evidence="7">
    <location>
        <begin position="356"/>
        <end position="395"/>
    </location>
</feature>
<name>A0A0D7AFT2_9AGAR</name>
<dbReference type="EMBL" id="KN881721">
    <property type="protein sequence ID" value="KIY49708.1"/>
    <property type="molecule type" value="Genomic_DNA"/>
</dbReference>
<protein>
    <recommendedName>
        <fullName evidence="8">Xylanolytic transcriptional activator regulatory domain-containing protein</fullName>
    </recommendedName>
</protein>
<dbReference type="InterPro" id="IPR007219">
    <property type="entry name" value="XnlR_reg_dom"/>
</dbReference>
<dbReference type="Pfam" id="PF04082">
    <property type="entry name" value="Fungal_trans"/>
    <property type="match status" value="1"/>
</dbReference>
<organism evidence="9 10">
    <name type="scientific">Fistulina hepatica ATCC 64428</name>
    <dbReference type="NCBI Taxonomy" id="1128425"/>
    <lineage>
        <taxon>Eukaryota</taxon>
        <taxon>Fungi</taxon>
        <taxon>Dikarya</taxon>
        <taxon>Basidiomycota</taxon>
        <taxon>Agaricomycotina</taxon>
        <taxon>Agaricomycetes</taxon>
        <taxon>Agaricomycetidae</taxon>
        <taxon>Agaricales</taxon>
        <taxon>Fistulinaceae</taxon>
        <taxon>Fistulina</taxon>
    </lineage>
</organism>
<feature type="compositionally biased region" description="Polar residues" evidence="7">
    <location>
        <begin position="1146"/>
        <end position="1160"/>
    </location>
</feature>
<keyword evidence="6" id="KW-0539">Nucleus</keyword>
<evidence type="ECO:0000256" key="3">
    <source>
        <dbReference type="ARBA" id="ARBA00023015"/>
    </source>
</evidence>
<keyword evidence="5" id="KW-0804">Transcription</keyword>
<keyword evidence="2" id="KW-0862">Zinc</keyword>
<evidence type="ECO:0000256" key="5">
    <source>
        <dbReference type="ARBA" id="ARBA00023163"/>
    </source>
</evidence>
<evidence type="ECO:0000313" key="10">
    <source>
        <dbReference type="Proteomes" id="UP000054144"/>
    </source>
</evidence>
<evidence type="ECO:0000259" key="8">
    <source>
        <dbReference type="SMART" id="SM00906"/>
    </source>
</evidence>
<feature type="compositionally biased region" description="Polar residues" evidence="7">
    <location>
        <begin position="18"/>
        <end position="38"/>
    </location>
</feature>
<keyword evidence="3" id="KW-0805">Transcription regulation</keyword>
<dbReference type="SMART" id="SM00906">
    <property type="entry name" value="Fungal_trans"/>
    <property type="match status" value="1"/>
</dbReference>
<evidence type="ECO:0000256" key="1">
    <source>
        <dbReference type="ARBA" id="ARBA00022723"/>
    </source>
</evidence>
<feature type="compositionally biased region" description="Polar residues" evidence="7">
    <location>
        <begin position="357"/>
        <end position="382"/>
    </location>
</feature>
<dbReference type="GO" id="GO:0003677">
    <property type="term" value="F:DNA binding"/>
    <property type="evidence" value="ECO:0007669"/>
    <property type="project" value="UniProtKB-KW"/>
</dbReference>
<dbReference type="PANTHER" id="PTHR31313:SF78">
    <property type="entry name" value="TRANSCRIPTION FACTOR DOMAIN-CONTAINING PROTEIN"/>
    <property type="match status" value="1"/>
</dbReference>
<feature type="compositionally biased region" description="Basic and acidic residues" evidence="7">
    <location>
        <begin position="424"/>
        <end position="439"/>
    </location>
</feature>
<feature type="region of interest" description="Disordered" evidence="7">
    <location>
        <begin position="288"/>
        <end position="312"/>
    </location>
</feature>
<keyword evidence="10" id="KW-1185">Reference proteome</keyword>
<keyword evidence="4" id="KW-0238">DNA-binding</keyword>
<sequence>MSSPANLRLVLPMLAGNSRKQTSASSAARSVSKTSWRRPSTAGAKKVVPVVDDVHTVHKRMSCPLLIVSLSLCTACARDSAPTHILASTHSSHRPHPDFPPSSPPFFHNLPVQATMGDYGEPFDVKTEQSVSPDPSTPLSDPTASLRPIQFGRPSTSTGPSTIYRFGSDPPTPAPSFTPDSFAARFALPPPDDLDESLGQATNRLIRRRSSKGTSSPPFVPVCLPSDMLMIQISMRPVPCIMLGLECTFLGPSRKRGPPKGYIDAIEARLHQAEALLGIILAASEGISPDSQGGSGGGRDTRTGPYGRPEALEDKRDMRAFSLINDFRKDPLASDIIDRIDHSSYGVRGRGLGVHATTASSTVGKSKASTRSNTVSHQTSGAASPAGGEPLFASTHPSLEWQDSVLAIVMQSQQMMPHTGSGGDDGRRPDAATDRERRGSWSAFSPESRIAFSPNLMHGTSFSAYQSNSASASASEGSASPAPGNKRRKLNINEYERPTTLDERRNTLPYARLTDTQQSVRRNIRLMKLHAQDLRPIWQNARYGEAMHRVRFSGSNLSDFDGRQYARTPESPVSPTRDVLTSSLHVRPDPLARLSNATKPDVFRRHSADALLDANKSPTSAGSYDGVGNVLAALGELSLNEEEQVRYHSRASGLYLLGARDRFDRRNEGGIWRFPKGRLWPPLPANRLDFSRPQLRTEEELWSRVPTGQRLDHLLDLYFTHVQPSFPIIPKHAFLEACKQRETPPQSPGDRPSCARRPRQDHLLLLLAVCALAARYVDPIPPSRYGSPSSGIPEMWDAGDEYMADAKLALDLCYLNPRVATCQALLLLAYREVGLGSTTNAWIYSGTAIRMAQDLGMHRNADDWVRPGLGGQLFSDAELMERRRVWYGCVYMDKYVATYIGRPVAILERDFDTPLPNLDEQEEFEDAGLYSSMACGGQTNVPPVPGRILSCFVMAVTLSNIMSMIIQHIYAVRPGPVFQNEVMHLESLLEKWLSNLPPHLRREPGQPHQIVPLPHVLVLHMQYWCAVLLLHRLFIHADAKSPLSDTSTERSLEFCTTATNRITSLTALYMEHYPIQRCPVFMNCYLFSASVMHVTLLAMNPDDSQSRSGLVQCMDAFNKMEIMWPSAGRCYELLRGAKITVPAGPGSQTSKGRSQRTSPLTIDDIYRTNATDDSDFRSSFTGTGNPVYIGGDEAYSSPVLPTAPVTTAPNFERWSPSIAPFVSTSMLPQLYSTGLVDERGATASHATNRAQQSNVARLPYWQDYPPFPQQLGFEYSDSPLATNTDDTPQPTAQMYVPDQQYNAYNA</sequence>
<feature type="domain" description="Xylanolytic transcriptional activator regulatory" evidence="8">
    <location>
        <begin position="841"/>
        <end position="922"/>
    </location>
</feature>
<evidence type="ECO:0000256" key="2">
    <source>
        <dbReference type="ARBA" id="ARBA00022833"/>
    </source>
</evidence>
<dbReference type="InterPro" id="IPR051615">
    <property type="entry name" value="Transcr_Regulatory_Elem"/>
</dbReference>
<evidence type="ECO:0000256" key="6">
    <source>
        <dbReference type="ARBA" id="ARBA00023242"/>
    </source>
</evidence>
<keyword evidence="1" id="KW-0479">Metal-binding</keyword>
<evidence type="ECO:0000313" key="9">
    <source>
        <dbReference type="EMBL" id="KIY49708.1"/>
    </source>
</evidence>
<dbReference type="GO" id="GO:0006351">
    <property type="term" value="P:DNA-templated transcription"/>
    <property type="evidence" value="ECO:0007669"/>
    <property type="project" value="InterPro"/>
</dbReference>
<dbReference type="CDD" id="cd12148">
    <property type="entry name" value="fungal_TF_MHR"/>
    <property type="match status" value="1"/>
</dbReference>
<gene>
    <name evidence="9" type="ORF">FISHEDRAFT_72344</name>
</gene>
<dbReference type="Proteomes" id="UP000054144">
    <property type="component" value="Unassembled WGS sequence"/>
</dbReference>
<feature type="compositionally biased region" description="Low complexity" evidence="7">
    <location>
        <begin position="472"/>
        <end position="482"/>
    </location>
</feature>
<feature type="region of interest" description="Disordered" evidence="7">
    <location>
        <begin position="18"/>
        <end position="43"/>
    </location>
</feature>
<feature type="region of interest" description="Disordered" evidence="7">
    <location>
        <begin position="415"/>
        <end position="446"/>
    </location>
</feature>
<dbReference type="OrthoDB" id="2123952at2759"/>
<accession>A0A0D7AFT2</accession>
<feature type="compositionally biased region" description="Low complexity" evidence="7">
    <location>
        <begin position="132"/>
        <end position="146"/>
    </location>
</feature>
<evidence type="ECO:0000256" key="7">
    <source>
        <dbReference type="SAM" id="MobiDB-lite"/>
    </source>
</evidence>
<reference evidence="9 10" key="1">
    <citation type="journal article" date="2015" name="Fungal Genet. Biol.">
        <title>Evolution of novel wood decay mechanisms in Agaricales revealed by the genome sequences of Fistulina hepatica and Cylindrobasidium torrendii.</title>
        <authorList>
            <person name="Floudas D."/>
            <person name="Held B.W."/>
            <person name="Riley R."/>
            <person name="Nagy L.G."/>
            <person name="Koehler G."/>
            <person name="Ransdell A.S."/>
            <person name="Younus H."/>
            <person name="Chow J."/>
            <person name="Chiniquy J."/>
            <person name="Lipzen A."/>
            <person name="Tritt A."/>
            <person name="Sun H."/>
            <person name="Haridas S."/>
            <person name="LaButti K."/>
            <person name="Ohm R.A."/>
            <person name="Kues U."/>
            <person name="Blanchette R.A."/>
            <person name="Grigoriev I.V."/>
            <person name="Minto R.E."/>
            <person name="Hibbett D.S."/>
        </authorList>
    </citation>
    <scope>NUCLEOTIDE SEQUENCE [LARGE SCALE GENOMIC DNA]</scope>
    <source>
        <strain evidence="9 10">ATCC 64428</strain>
    </source>
</reference>
<evidence type="ECO:0000256" key="4">
    <source>
        <dbReference type="ARBA" id="ARBA00023125"/>
    </source>
</evidence>
<proteinExistence type="predicted"/>
<feature type="region of interest" description="Disordered" evidence="7">
    <location>
        <begin position="472"/>
        <end position="507"/>
    </location>
</feature>
<feature type="region of interest" description="Disordered" evidence="7">
    <location>
        <begin position="126"/>
        <end position="161"/>
    </location>
</feature>
<dbReference type="GO" id="GO:0008270">
    <property type="term" value="F:zinc ion binding"/>
    <property type="evidence" value="ECO:0007669"/>
    <property type="project" value="InterPro"/>
</dbReference>